<dbReference type="InterPro" id="IPR001173">
    <property type="entry name" value="Glyco_trans_2-like"/>
</dbReference>
<protein>
    <submittedName>
        <fullName evidence="6">Glycosyltransferase</fullName>
    </submittedName>
</protein>
<keyword evidence="3 6" id="KW-0808">Transferase</keyword>
<name>A0A160VGI8_9ZZZZ</name>
<evidence type="ECO:0000256" key="1">
    <source>
        <dbReference type="ARBA" id="ARBA00006739"/>
    </source>
</evidence>
<accession>A0A160VGI8</accession>
<dbReference type="GO" id="GO:0016757">
    <property type="term" value="F:glycosyltransferase activity"/>
    <property type="evidence" value="ECO:0007669"/>
    <property type="project" value="UniProtKB-KW"/>
</dbReference>
<evidence type="ECO:0000256" key="3">
    <source>
        <dbReference type="ARBA" id="ARBA00022679"/>
    </source>
</evidence>
<feature type="transmembrane region" description="Helical" evidence="4">
    <location>
        <begin position="249"/>
        <end position="268"/>
    </location>
</feature>
<gene>
    <name evidence="6" type="ORF">MGWOODY_Mmi240</name>
</gene>
<feature type="transmembrane region" description="Helical" evidence="4">
    <location>
        <begin position="210"/>
        <end position="229"/>
    </location>
</feature>
<keyword evidence="4" id="KW-1133">Transmembrane helix</keyword>
<comment type="similarity">
    <text evidence="1">Belongs to the glycosyltransferase 2 family.</text>
</comment>
<dbReference type="Pfam" id="PF00535">
    <property type="entry name" value="Glycos_transf_2"/>
    <property type="match status" value="1"/>
</dbReference>
<dbReference type="SUPFAM" id="SSF53448">
    <property type="entry name" value="Nucleotide-diphospho-sugar transferases"/>
    <property type="match status" value="1"/>
</dbReference>
<evidence type="ECO:0000259" key="5">
    <source>
        <dbReference type="Pfam" id="PF00535"/>
    </source>
</evidence>
<dbReference type="AlphaFoldDB" id="A0A160VGI8"/>
<keyword evidence="4" id="KW-0472">Membrane</keyword>
<dbReference type="PANTHER" id="PTHR43179:SF12">
    <property type="entry name" value="GALACTOFURANOSYLTRANSFERASE GLFT2"/>
    <property type="match status" value="1"/>
</dbReference>
<dbReference type="CDD" id="cd04186">
    <property type="entry name" value="GT_2_like_c"/>
    <property type="match status" value="1"/>
</dbReference>
<dbReference type="PANTHER" id="PTHR43179">
    <property type="entry name" value="RHAMNOSYLTRANSFERASE WBBL"/>
    <property type="match status" value="1"/>
</dbReference>
<dbReference type="EMBL" id="FAXC01000295">
    <property type="protein sequence ID" value="CUV09765.1"/>
    <property type="molecule type" value="Genomic_DNA"/>
</dbReference>
<dbReference type="InterPro" id="IPR029044">
    <property type="entry name" value="Nucleotide-diphossugar_trans"/>
</dbReference>
<organism evidence="6">
    <name type="scientific">hydrothermal vent metagenome</name>
    <dbReference type="NCBI Taxonomy" id="652676"/>
    <lineage>
        <taxon>unclassified sequences</taxon>
        <taxon>metagenomes</taxon>
        <taxon>ecological metagenomes</taxon>
    </lineage>
</organism>
<feature type="domain" description="Glycosyltransferase 2-like" evidence="5">
    <location>
        <begin position="2"/>
        <end position="86"/>
    </location>
</feature>
<proteinExistence type="inferred from homology"/>
<keyword evidence="4" id="KW-0812">Transmembrane</keyword>
<dbReference type="Gene3D" id="3.90.550.10">
    <property type="entry name" value="Spore Coat Polysaccharide Biosynthesis Protein SpsA, Chain A"/>
    <property type="match status" value="1"/>
</dbReference>
<reference evidence="6" key="1">
    <citation type="submission" date="2015-10" db="EMBL/GenBank/DDBJ databases">
        <authorList>
            <person name="Gilbert D.G."/>
        </authorList>
    </citation>
    <scope>NUCLEOTIDE SEQUENCE</scope>
</reference>
<sequence>MEIIVVDNASTDGSPDWVSLNFPQVRLIENDQNYGYAGGCNRGAKIAEGEYLVFLNNDTIQDHHWLDSLVDFMNLNSNVAAVQPKILNFFERTKFDYAGGAGGWLDLLGYPFARGRVFLEQEEDKGQYDTIRPIFWASGTALMVRKSDFESANRFDETFFAHQEEIDLCWKFRLMGKETWAVPSAIVYHKNAATLPMFSRQKQYLNHRNSLLMVLCNYSLPLTLYITPIRLALELVALVYSLFCLDMNHFAGIIQSLFWVVTHPHVIWKRRRIIKRIRKVNDKQVLSWLYWGSVVFDYYIRRKKISADIVRE</sequence>
<evidence type="ECO:0000313" key="6">
    <source>
        <dbReference type="EMBL" id="CUV09765.1"/>
    </source>
</evidence>
<keyword evidence="2" id="KW-0328">Glycosyltransferase</keyword>
<evidence type="ECO:0000256" key="4">
    <source>
        <dbReference type="SAM" id="Phobius"/>
    </source>
</evidence>
<evidence type="ECO:0000256" key="2">
    <source>
        <dbReference type="ARBA" id="ARBA00022676"/>
    </source>
</evidence>